<evidence type="ECO:0000259" key="1">
    <source>
        <dbReference type="Pfam" id="PF00535"/>
    </source>
</evidence>
<dbReference type="InterPro" id="IPR029063">
    <property type="entry name" value="SAM-dependent_MTases_sf"/>
</dbReference>
<dbReference type="Gene3D" id="3.90.550.10">
    <property type="entry name" value="Spore Coat Polysaccharide Biosynthesis Protein SpsA, Chain A"/>
    <property type="match status" value="2"/>
</dbReference>
<feature type="domain" description="Glycosyltransferase 2-like" evidence="1">
    <location>
        <begin position="903"/>
        <end position="1013"/>
    </location>
</feature>
<dbReference type="PANTHER" id="PTHR43685">
    <property type="entry name" value="GLYCOSYLTRANSFERASE"/>
    <property type="match status" value="1"/>
</dbReference>
<dbReference type="GO" id="GO:0016757">
    <property type="term" value="F:glycosyltransferase activity"/>
    <property type="evidence" value="ECO:0007669"/>
    <property type="project" value="UniProtKB-KW"/>
</dbReference>
<keyword evidence="2" id="KW-0328">Glycosyltransferase</keyword>
<gene>
    <name evidence="2" type="ORF">L2Y54_07710</name>
</gene>
<proteinExistence type="predicted"/>
<keyword evidence="2" id="KW-0808">Transferase</keyword>
<evidence type="ECO:0000313" key="3">
    <source>
        <dbReference type="Proteomes" id="UP001054801"/>
    </source>
</evidence>
<dbReference type="PANTHER" id="PTHR43685:SF11">
    <property type="entry name" value="GLYCOSYLTRANSFERASE TAGX-RELATED"/>
    <property type="match status" value="1"/>
</dbReference>
<dbReference type="EMBL" id="CP091244">
    <property type="protein sequence ID" value="UJS25920.1"/>
    <property type="molecule type" value="Genomic_DNA"/>
</dbReference>
<keyword evidence="3" id="KW-1185">Reference proteome</keyword>
<accession>A0ABY3T5H8</accession>
<dbReference type="Pfam" id="PF00535">
    <property type="entry name" value="Glycos_transf_2"/>
    <property type="match status" value="2"/>
</dbReference>
<dbReference type="InterPro" id="IPR029044">
    <property type="entry name" value="Nucleotide-diphossugar_trans"/>
</dbReference>
<evidence type="ECO:0000313" key="2">
    <source>
        <dbReference type="EMBL" id="UJS25920.1"/>
    </source>
</evidence>
<dbReference type="Pfam" id="PF13489">
    <property type="entry name" value="Methyltransf_23"/>
    <property type="match status" value="1"/>
</dbReference>
<dbReference type="CDD" id="cd04186">
    <property type="entry name" value="GT_2_like_c"/>
    <property type="match status" value="1"/>
</dbReference>
<dbReference type="SUPFAM" id="SSF53448">
    <property type="entry name" value="Nucleotide-diphospho-sugar transferases"/>
    <property type="match status" value="2"/>
</dbReference>
<dbReference type="SUPFAM" id="SSF53335">
    <property type="entry name" value="S-adenosyl-L-methionine-dependent methyltransferases"/>
    <property type="match status" value="1"/>
</dbReference>
<dbReference type="RefSeq" id="WP_236501246.1">
    <property type="nucleotide sequence ID" value="NZ_CP091244.1"/>
</dbReference>
<protein>
    <submittedName>
        <fullName evidence="2">Glycosyltransferase</fullName>
        <ecNumber evidence="2">2.4.-.-</ecNumber>
    </submittedName>
</protein>
<dbReference type="Proteomes" id="UP001054801">
    <property type="component" value="Chromosome"/>
</dbReference>
<dbReference type="EC" id="2.4.-.-" evidence="2"/>
<dbReference type="InterPro" id="IPR050834">
    <property type="entry name" value="Glycosyltransf_2"/>
</dbReference>
<dbReference type="InterPro" id="IPR001173">
    <property type="entry name" value="Glyco_trans_2-like"/>
</dbReference>
<feature type="domain" description="Glycosyltransferase 2-like" evidence="1">
    <location>
        <begin position="598"/>
        <end position="762"/>
    </location>
</feature>
<sequence>MSSLYKFGYAEVSVYACAVKLITRYAIPGAVHVDLGCGYAAIAGKLQEAGLRYIGFDANPEVVAELRAGGIEAHTIDLLQAEKAVAMIRDTCSGENITTLSMLDVIEHLDFECHLLQTLREQLPRADAITLIASIPNFSHSDVAIKLLAGQWEYTTSGLLDNTHRVIYTDQHLTQTLQQAGWQEIDRDDYHQEYSDQALLRPTVVLNREVGIGKLLRQLKGVLDPYADVHQFVRAYRLQSVAMSDIASSDAYALSIVVSDDTSLSWLCAELETVCSVECRAELQVLLVAPLTNTIVQRLRRITPALCIIGDGVQALTVAEWQRVSGRYCLNFAAPLPSSGYLPALLVALQEMHDAALLWFAPLQTVLTTEHYLPLESMGCLLSAAPASVLVPQNYVQQFVDIPNTRVGITEWQAYVLRVALRVGVRCLIVPSVALTLPTQTLPVTNLLECLVHTDKRTLGDPVLLQYYQQQLAEWQQRQRVLQEHVQAMELSLSWRITAPLRFAKRIPSLTRKWAAMNWLEFSTWRLLFRALVARIPGLRVVRQQYLHWKFQLLASERALWNSRDNMPALQALSLRRFDSQAIVLPMDNSVDYPQLDVSVVSFNSARWVQPFLASLQAQAYPLASIHLRVVDHGSQDDTLAHFESWFAQYGEQFASVALIQQENLGFGAGHDRAICAGTSEFCLVTNLDMEFLPDSLTTLVQAALTDTQQQVASWEVRQIPFEHPKYYDPVTLETNWSSHACILLRRSAYQQVGGYDPRIFMYAEDVELSYRLRSYGYVLKYIPQAVVKHFTYAEAGQVKPLQFTGSALGNVAIRLRYGNWLDRLVALPLYSALLLQPEAFAGARALLLKQSWAFLPNIFYFMRGKGQMPAYFPLRRFDYELTRDGAFLEVAVPQQANVPLVSIITRTYRGRGVLLRQAMQSVFNQTYPNIELLVVEDGGDTQQVLVESLQAPAHCQVRFIASEKLGRSGAGNNALAVARGEYVMFLDDDDLLFADHVETLLAVLRNDADIAAAYALAFEVLSNMNDDLSGYTETAFHTLDIFCQEWDHEVLLDHNFIPIQSIIFKRALYLERGGFDVTLDQLEDWNLWIRYGYGNRFAYVPKTTSLFRSPADFAVRADRHALLHDAYHLAKHKAIASLNGN</sequence>
<organism evidence="2 3">
    <name type="scientific">Thiothrix winogradskyi</name>
    <dbReference type="NCBI Taxonomy" id="96472"/>
    <lineage>
        <taxon>Bacteria</taxon>
        <taxon>Pseudomonadati</taxon>
        <taxon>Pseudomonadota</taxon>
        <taxon>Gammaproteobacteria</taxon>
        <taxon>Thiotrichales</taxon>
        <taxon>Thiotrichaceae</taxon>
        <taxon>Thiothrix</taxon>
    </lineage>
</organism>
<dbReference type="Gene3D" id="3.40.50.150">
    <property type="entry name" value="Vaccinia Virus protein VP39"/>
    <property type="match status" value="1"/>
</dbReference>
<reference evidence="2" key="1">
    <citation type="journal article" date="2022" name="Microorganisms">
        <title>Two New Species of Filamentous Sulfur Bacteria of the Genus Thiothrix, Thiothrix winogradskyi sp. nov. and 'Candidatus Thiothrix sulfatifontis' sp. nov.</title>
        <authorList>
            <person name="Ravin N.V."/>
            <person name="Rossetti S."/>
            <person name="Beletsky A.V."/>
            <person name="Kadnikov V.V."/>
            <person name="Rudenko T.S."/>
            <person name="Smolyakov D.D."/>
            <person name="Moskvitina M.I."/>
            <person name="Gureeva M.V."/>
            <person name="Mardanov A.V."/>
            <person name="Grabovich M.Y."/>
        </authorList>
    </citation>
    <scope>NUCLEOTIDE SEQUENCE</scope>
    <source>
        <strain evidence="2">CT3</strain>
    </source>
</reference>
<name>A0ABY3T5H8_9GAMM</name>